<protein>
    <submittedName>
        <fullName evidence="2">HD family phosphohydrolase</fullName>
    </submittedName>
</protein>
<dbReference type="EMBL" id="AP019782">
    <property type="protein sequence ID" value="BBL69412.1"/>
    <property type="molecule type" value="Genomic_DNA"/>
</dbReference>
<dbReference type="InterPro" id="IPR013976">
    <property type="entry name" value="HDOD"/>
</dbReference>
<dbReference type="PANTHER" id="PTHR33525">
    <property type="match status" value="1"/>
</dbReference>
<dbReference type="PANTHER" id="PTHR33525:SF3">
    <property type="entry name" value="RIBONUCLEASE Y"/>
    <property type="match status" value="1"/>
</dbReference>
<name>A0A8D4VKX1_9GAMM</name>
<dbReference type="Pfam" id="PF08668">
    <property type="entry name" value="HDOD"/>
    <property type="match status" value="1"/>
</dbReference>
<dbReference type="RefSeq" id="WP_221047832.1">
    <property type="nucleotide sequence ID" value="NZ_AP019782.1"/>
</dbReference>
<dbReference type="NCBIfam" id="TIGR00277">
    <property type="entry name" value="HDIG"/>
    <property type="match status" value="1"/>
</dbReference>
<proteinExistence type="predicted"/>
<feature type="domain" description="HDOD" evidence="1">
    <location>
        <begin position="20"/>
        <end position="215"/>
    </location>
</feature>
<dbReference type="InterPro" id="IPR003607">
    <property type="entry name" value="HD/PDEase_dom"/>
</dbReference>
<accession>A0A8D4VKX1</accession>
<sequence length="294" mass="32393">MWFKPKPLDIKEMVAGVSNLVSLPQAYFRISQMLNNPHTTAAQLGEVISHDPALTARLLRFVNSPVYAMRNPVDSVARAVSILGMQELRMLALASSVGNAFQKPPSDLVDMAAYWHHSVFTGIVAKQLGKLCKLPSVDRLFVAGLLHDVGQLVLAHQAPDAMRKVVALLPKYPHHRCQMEQKLLGHDHSEVGAELMRYWQLPESLWMPVRYHHAPELAPEYMLEACLVHMANAIADGVEPSRRGAAPLAYSPISPKAWEMSGLEAAAIAPVVQEANLELFDMLDIIAPSGGMVF</sequence>
<dbReference type="InterPro" id="IPR052340">
    <property type="entry name" value="RNase_Y/CdgJ"/>
</dbReference>
<dbReference type="KEGG" id="moz:MoryE10_00180"/>
<dbReference type="PROSITE" id="PS51833">
    <property type="entry name" value="HDOD"/>
    <property type="match status" value="1"/>
</dbReference>
<dbReference type="CDD" id="cd00077">
    <property type="entry name" value="HDc"/>
    <property type="match status" value="1"/>
</dbReference>
<evidence type="ECO:0000313" key="3">
    <source>
        <dbReference type="Proteomes" id="UP000824988"/>
    </source>
</evidence>
<keyword evidence="3" id="KW-1185">Reference proteome</keyword>
<dbReference type="AlphaFoldDB" id="A0A8D4VKX1"/>
<gene>
    <name evidence="2" type="ORF">MoryE10_00180</name>
</gene>
<reference evidence="2" key="1">
    <citation type="submission" date="2019-06" db="EMBL/GenBank/DDBJ databases">
        <title>Complete genome sequence of Methylogaea oryzae strain JCM16910.</title>
        <authorList>
            <person name="Asakawa S."/>
        </authorList>
    </citation>
    <scope>NUCLEOTIDE SEQUENCE</scope>
    <source>
        <strain evidence="2">E10</strain>
    </source>
</reference>
<evidence type="ECO:0000313" key="2">
    <source>
        <dbReference type="EMBL" id="BBL69412.1"/>
    </source>
</evidence>
<dbReference type="Proteomes" id="UP000824988">
    <property type="component" value="Chromosome"/>
</dbReference>
<organism evidence="2 3">
    <name type="scientific">Methylogaea oryzae</name>
    <dbReference type="NCBI Taxonomy" id="1295382"/>
    <lineage>
        <taxon>Bacteria</taxon>
        <taxon>Pseudomonadati</taxon>
        <taxon>Pseudomonadota</taxon>
        <taxon>Gammaproteobacteria</taxon>
        <taxon>Methylococcales</taxon>
        <taxon>Methylococcaceae</taxon>
        <taxon>Methylogaea</taxon>
    </lineage>
</organism>
<evidence type="ECO:0000259" key="1">
    <source>
        <dbReference type="PROSITE" id="PS51833"/>
    </source>
</evidence>
<dbReference type="InterPro" id="IPR006675">
    <property type="entry name" value="HDIG_dom"/>
</dbReference>